<dbReference type="Proteomes" id="UP000784294">
    <property type="component" value="Unassembled WGS sequence"/>
</dbReference>
<sequence length="84" mass="9005">MGRIVQSSSSRKASHIDTAHCLADAGLAEAILSSGRCGQLRHPHGKISSTLIHLTMTTEIIRLTVVLCENISVLCVCLCLCVME</sequence>
<dbReference type="EMBL" id="CAAALY010001413">
    <property type="protein sequence ID" value="VEL07285.1"/>
    <property type="molecule type" value="Genomic_DNA"/>
</dbReference>
<comment type="caution">
    <text evidence="1">The sequence shown here is derived from an EMBL/GenBank/DDBJ whole genome shotgun (WGS) entry which is preliminary data.</text>
</comment>
<gene>
    <name evidence="1" type="ORF">PXEA_LOCUS725</name>
</gene>
<keyword evidence="2" id="KW-1185">Reference proteome</keyword>
<organism evidence="1 2">
    <name type="scientific">Protopolystoma xenopodis</name>
    <dbReference type="NCBI Taxonomy" id="117903"/>
    <lineage>
        <taxon>Eukaryota</taxon>
        <taxon>Metazoa</taxon>
        <taxon>Spiralia</taxon>
        <taxon>Lophotrochozoa</taxon>
        <taxon>Platyhelminthes</taxon>
        <taxon>Monogenea</taxon>
        <taxon>Polyopisthocotylea</taxon>
        <taxon>Polystomatidea</taxon>
        <taxon>Polystomatidae</taxon>
        <taxon>Protopolystoma</taxon>
    </lineage>
</organism>
<dbReference type="AlphaFoldDB" id="A0A3S4ZMR1"/>
<protein>
    <submittedName>
        <fullName evidence="1">Uncharacterized protein</fullName>
    </submittedName>
</protein>
<accession>A0A3S4ZMR1</accession>
<reference evidence="1" key="1">
    <citation type="submission" date="2018-11" db="EMBL/GenBank/DDBJ databases">
        <authorList>
            <consortium name="Pathogen Informatics"/>
        </authorList>
    </citation>
    <scope>NUCLEOTIDE SEQUENCE</scope>
</reference>
<name>A0A3S4ZMR1_9PLAT</name>
<proteinExistence type="predicted"/>
<evidence type="ECO:0000313" key="1">
    <source>
        <dbReference type="EMBL" id="VEL07285.1"/>
    </source>
</evidence>
<evidence type="ECO:0000313" key="2">
    <source>
        <dbReference type="Proteomes" id="UP000784294"/>
    </source>
</evidence>